<sequence>MEIPKVCIVVCEDSISELVVREALKELSDYVVLCPLGTENKGTSEIIKRAKYVMVVDSCSDKCGKKRAETLGIQYNEYLNLEEELGIKMPCLKNPSVDVIDDIGLAAVHLVERVKEILEKLY</sequence>
<evidence type="ECO:0000313" key="1">
    <source>
        <dbReference type="EMBL" id="HII61256.1"/>
    </source>
</evidence>
<dbReference type="GeneID" id="1443216"/>
<evidence type="ECO:0000313" key="2">
    <source>
        <dbReference type="Proteomes" id="UP000617544"/>
    </source>
</evidence>
<organism evidence="1 2">
    <name type="scientific">Pyrococcus horikoshii</name>
    <dbReference type="NCBI Taxonomy" id="53953"/>
    <lineage>
        <taxon>Archaea</taxon>
        <taxon>Methanobacteriati</taxon>
        <taxon>Methanobacteriota</taxon>
        <taxon>Thermococci</taxon>
        <taxon>Thermococcales</taxon>
        <taxon>Thermococcaceae</taxon>
        <taxon>Pyrococcus</taxon>
    </lineage>
</organism>
<comment type="caution">
    <text evidence="1">The sequence shown here is derived from an EMBL/GenBank/DDBJ whole genome shotgun (WGS) entry which is preliminary data.</text>
</comment>
<dbReference type="AlphaFoldDB" id="A0A832T4H1"/>
<name>A0A832T4H1_PYRHR</name>
<dbReference type="EMBL" id="DUJN01000005">
    <property type="protein sequence ID" value="HII61256.1"/>
    <property type="molecule type" value="Genomic_DNA"/>
</dbReference>
<dbReference type="Pfam" id="PF08859">
    <property type="entry name" value="DGC"/>
    <property type="match status" value="1"/>
</dbReference>
<protein>
    <recommendedName>
        <fullName evidence="3">DGC domain-containing protein</fullName>
    </recommendedName>
</protein>
<accession>A0A832T4H1</accession>
<dbReference type="RefSeq" id="WP_010884981.1">
    <property type="nucleotide sequence ID" value="NZ_DUJN01000005.1"/>
</dbReference>
<reference evidence="1" key="1">
    <citation type="journal article" date="2020" name="bioRxiv">
        <title>A rank-normalized archaeal taxonomy based on genome phylogeny resolves widespread incomplete and uneven classifications.</title>
        <authorList>
            <person name="Rinke C."/>
            <person name="Chuvochina M."/>
            <person name="Mussig A.J."/>
            <person name="Chaumeil P.-A."/>
            <person name="Waite D.W."/>
            <person name="Whitman W.B."/>
            <person name="Parks D.H."/>
            <person name="Hugenholtz P."/>
        </authorList>
    </citation>
    <scope>NUCLEOTIDE SEQUENCE</scope>
    <source>
        <strain evidence="1">UBA8834</strain>
    </source>
</reference>
<proteinExistence type="predicted"/>
<gene>
    <name evidence="1" type="ORF">HA331_05840</name>
</gene>
<dbReference type="Proteomes" id="UP000617544">
    <property type="component" value="Unassembled WGS sequence"/>
</dbReference>
<evidence type="ECO:0008006" key="3">
    <source>
        <dbReference type="Google" id="ProtNLM"/>
    </source>
</evidence>
<dbReference type="InterPro" id="IPR014958">
    <property type="entry name" value="DGC"/>
</dbReference>